<dbReference type="STRING" id="644295.Metev_0544"/>
<dbReference type="EMBL" id="CP002069">
    <property type="protein sequence ID" value="ADI73455.1"/>
    <property type="molecule type" value="Genomic_DNA"/>
</dbReference>
<protein>
    <recommendedName>
        <fullName evidence="1">NTF2-like N-terminal transpeptidase domain-containing protein</fullName>
    </recommendedName>
</protein>
<feature type="domain" description="NTF2-like N-terminal transpeptidase" evidence="1">
    <location>
        <begin position="34"/>
        <end position="134"/>
    </location>
</feature>
<sequence length="143" mass="16360">MDKGDIIEKFVLALLIAFLSAVSFSGCIGGPESTPEETLDDYISYYNSSEFNNIYDELLSSDVKDDYTRDEFHNLNRISEATFRINGYEITGSSDENGSVILTVDVIWNVNAFDIQRTKTHTIEFVVEDNRWKMNDILRPIEI</sequence>
<organism evidence="2 3">
    <name type="scientific">Methanohalobium evestigatum (strain ATCC BAA-1072 / DSM 3721 / NBRC 107634 / OCM 161 / Z-7303)</name>
    <dbReference type="NCBI Taxonomy" id="644295"/>
    <lineage>
        <taxon>Archaea</taxon>
        <taxon>Methanobacteriati</taxon>
        <taxon>Methanobacteriota</taxon>
        <taxon>Stenosarchaea group</taxon>
        <taxon>Methanomicrobia</taxon>
        <taxon>Methanosarcinales</taxon>
        <taxon>Methanosarcinaceae</taxon>
        <taxon>Methanohalobium</taxon>
    </lineage>
</organism>
<proteinExistence type="predicted"/>
<accession>D7E8B3</accession>
<evidence type="ECO:0000259" key="1">
    <source>
        <dbReference type="Pfam" id="PF05223"/>
    </source>
</evidence>
<evidence type="ECO:0000313" key="3">
    <source>
        <dbReference type="Proteomes" id="UP000000391"/>
    </source>
</evidence>
<dbReference type="RefSeq" id="WP_013194023.1">
    <property type="nucleotide sequence ID" value="NC_014253.1"/>
</dbReference>
<dbReference type="KEGG" id="mev:Metev_0544"/>
<dbReference type="PROSITE" id="PS51257">
    <property type="entry name" value="PROKAR_LIPOPROTEIN"/>
    <property type="match status" value="1"/>
</dbReference>
<dbReference type="AlphaFoldDB" id="D7E8B3"/>
<name>D7E8B3_METEZ</name>
<dbReference type="InterPro" id="IPR007887">
    <property type="entry name" value="MecA_N"/>
</dbReference>
<dbReference type="Proteomes" id="UP000000391">
    <property type="component" value="Chromosome"/>
</dbReference>
<keyword evidence="3" id="KW-1185">Reference proteome</keyword>
<gene>
    <name evidence="2" type="ordered locus">Metev_0544</name>
</gene>
<dbReference type="GO" id="GO:0046677">
    <property type="term" value="P:response to antibiotic"/>
    <property type="evidence" value="ECO:0007669"/>
    <property type="project" value="InterPro"/>
</dbReference>
<dbReference type="GeneID" id="9346165"/>
<dbReference type="HOGENOM" id="CLU_1801686_0_0_2"/>
<reference evidence="2 3" key="1">
    <citation type="submission" date="2010-06" db="EMBL/GenBank/DDBJ databases">
        <title>Complete sequence chromosome of Methanohalobium evestigatum Z-7303.</title>
        <authorList>
            <consortium name="US DOE Joint Genome Institute"/>
            <person name="Lucas S."/>
            <person name="Copeland A."/>
            <person name="Lapidus A."/>
            <person name="Cheng J.-F."/>
            <person name="Bruce D."/>
            <person name="Goodwin L."/>
            <person name="Pitluck S."/>
            <person name="Saunders E."/>
            <person name="Detter J.C."/>
            <person name="Han C."/>
            <person name="Tapia R."/>
            <person name="Land M."/>
            <person name="Hauser L."/>
            <person name="Kyrpides N."/>
            <person name="Mikhailova N."/>
            <person name="Sieprawska-Lupa M."/>
            <person name="Whitman W.B."/>
            <person name="Anderson I."/>
            <person name="Woyke T."/>
        </authorList>
    </citation>
    <scope>NUCLEOTIDE SEQUENCE [LARGE SCALE GENOMIC DNA]</scope>
    <source>
        <strain evidence="3">ATCC BAA-1072 / DSM 3721 / NBRC 107634 / OCM 161 / Z-7303</strain>
    </source>
</reference>
<evidence type="ECO:0000313" key="2">
    <source>
        <dbReference type="EMBL" id="ADI73455.1"/>
    </source>
</evidence>
<dbReference type="Gene3D" id="3.10.450.100">
    <property type="entry name" value="NTF2-like, domain 1"/>
    <property type="match status" value="1"/>
</dbReference>
<dbReference type="Pfam" id="PF05223">
    <property type="entry name" value="MecA_N"/>
    <property type="match status" value="1"/>
</dbReference>